<evidence type="ECO:0000259" key="5">
    <source>
        <dbReference type="Pfam" id="PF00296"/>
    </source>
</evidence>
<keyword evidence="1" id="KW-0285">Flavoprotein</keyword>
<dbReference type="Proteomes" id="UP000008710">
    <property type="component" value="Chromosome"/>
</dbReference>
<evidence type="ECO:0000313" key="6">
    <source>
        <dbReference type="EMBL" id="ABG92152.1"/>
    </source>
</evidence>
<dbReference type="InterPro" id="IPR011251">
    <property type="entry name" value="Luciferase-like_dom"/>
</dbReference>
<evidence type="ECO:0000313" key="7">
    <source>
        <dbReference type="Proteomes" id="UP000008710"/>
    </source>
</evidence>
<dbReference type="EMBL" id="CP000431">
    <property type="protein sequence ID" value="ABG92152.1"/>
    <property type="molecule type" value="Genomic_DNA"/>
</dbReference>
<dbReference type="NCBIfam" id="TIGR03619">
    <property type="entry name" value="F420_Rv2161c"/>
    <property type="match status" value="1"/>
</dbReference>
<dbReference type="InterPro" id="IPR036661">
    <property type="entry name" value="Luciferase-like_sf"/>
</dbReference>
<dbReference type="InterPro" id="IPR019921">
    <property type="entry name" value="Lucif-like_OxRdtase_Rv2161c"/>
</dbReference>
<evidence type="ECO:0000256" key="3">
    <source>
        <dbReference type="ARBA" id="ARBA00023002"/>
    </source>
</evidence>
<evidence type="ECO:0000256" key="2">
    <source>
        <dbReference type="ARBA" id="ARBA00022643"/>
    </source>
</evidence>
<protein>
    <submittedName>
        <fullName evidence="6">Possible monoxygenase</fullName>
    </submittedName>
</protein>
<dbReference type="GO" id="GO:0046306">
    <property type="term" value="P:alkanesulfonate catabolic process"/>
    <property type="evidence" value="ECO:0007669"/>
    <property type="project" value="TreeGrafter"/>
</dbReference>
<dbReference type="AlphaFoldDB" id="Q0SJY4"/>
<dbReference type="GO" id="GO:0008726">
    <property type="term" value="F:alkanesulfonate monooxygenase activity"/>
    <property type="evidence" value="ECO:0007669"/>
    <property type="project" value="TreeGrafter"/>
</dbReference>
<sequence length="360" mass="39699">MPYSVQRGHERGKPTGGRDYLVAHTTQYAVETRPNASAGLTNRKEQELKLGLRIPQRDKVNLRLDVTEVAQTAENNGFESLWVYERSLYPLTPEEPYPYSDPPGGDWPSYYRQTADPLSVLAAAAMVTSHVRLGTSVLIAAQHIPFQLAKTIATIDQISEGRFVAGFGAGWSKDEIRAAGADPKFRGRYLDETLDVLAAAWGPDPVSYQGRRTIVNNAIVAPKPASRVPVLIGGGGTPRTIERIASRADGWLSIPFGSKGFQEIESTWNKIRERAVELGRSAEHLEHIVCANITLTSELAGAERTPFVGTLDQIVEDVVAASKVGVDELIIDLNLQDPWFTESRKMLDTALEIFHRVNKR</sequence>
<dbReference type="Pfam" id="PF00296">
    <property type="entry name" value="Bac_luciferase"/>
    <property type="match status" value="1"/>
</dbReference>
<keyword evidence="4" id="KW-0503">Monooxygenase</keyword>
<gene>
    <name evidence="6" type="ordered locus">RHA1_ro00316</name>
</gene>
<dbReference type="HOGENOM" id="CLU_027853_7_1_11"/>
<dbReference type="SUPFAM" id="SSF51679">
    <property type="entry name" value="Bacterial luciferase-like"/>
    <property type="match status" value="1"/>
</dbReference>
<dbReference type="PANTHER" id="PTHR42847">
    <property type="entry name" value="ALKANESULFONATE MONOOXYGENASE"/>
    <property type="match status" value="1"/>
</dbReference>
<dbReference type="Gene3D" id="3.20.20.30">
    <property type="entry name" value="Luciferase-like domain"/>
    <property type="match status" value="1"/>
</dbReference>
<reference evidence="7" key="1">
    <citation type="journal article" date="2006" name="Proc. Natl. Acad. Sci. U.S.A.">
        <title>The complete genome of Rhodococcus sp. RHA1 provides insights into a catabolic powerhouse.</title>
        <authorList>
            <person name="McLeod M.P."/>
            <person name="Warren R.L."/>
            <person name="Hsiao W.W.L."/>
            <person name="Araki N."/>
            <person name="Myhre M."/>
            <person name="Fernandes C."/>
            <person name="Miyazawa D."/>
            <person name="Wong W."/>
            <person name="Lillquist A.L."/>
            <person name="Wang D."/>
            <person name="Dosanjh M."/>
            <person name="Hara H."/>
            <person name="Petrescu A."/>
            <person name="Morin R.D."/>
            <person name="Yang G."/>
            <person name="Stott J.M."/>
            <person name="Schein J.E."/>
            <person name="Shin H."/>
            <person name="Smailus D."/>
            <person name="Siddiqui A.S."/>
            <person name="Marra M.A."/>
            <person name="Jones S.J.M."/>
            <person name="Holt R."/>
            <person name="Brinkman F.S.L."/>
            <person name="Miyauchi K."/>
            <person name="Fukuda M."/>
            <person name="Davies J.E."/>
            <person name="Mohn W.W."/>
            <person name="Eltis L.D."/>
        </authorList>
    </citation>
    <scope>NUCLEOTIDE SEQUENCE [LARGE SCALE GENOMIC DNA]</scope>
    <source>
        <strain evidence="7">RHA1</strain>
    </source>
</reference>
<keyword evidence="3" id="KW-0560">Oxidoreductase</keyword>
<evidence type="ECO:0000256" key="1">
    <source>
        <dbReference type="ARBA" id="ARBA00022630"/>
    </source>
</evidence>
<accession>Q0SJY4</accession>
<dbReference type="KEGG" id="rha:RHA1_ro00316"/>
<name>Q0SJY4_RHOJR</name>
<proteinExistence type="predicted"/>
<dbReference type="eggNOG" id="COG2141">
    <property type="taxonomic scope" value="Bacteria"/>
</dbReference>
<keyword evidence="2" id="KW-0288">FMN</keyword>
<organism evidence="6 7">
    <name type="scientific">Rhodococcus jostii (strain RHA1)</name>
    <dbReference type="NCBI Taxonomy" id="101510"/>
    <lineage>
        <taxon>Bacteria</taxon>
        <taxon>Bacillati</taxon>
        <taxon>Actinomycetota</taxon>
        <taxon>Actinomycetes</taxon>
        <taxon>Mycobacteriales</taxon>
        <taxon>Nocardiaceae</taxon>
        <taxon>Rhodococcus</taxon>
    </lineage>
</organism>
<dbReference type="InterPro" id="IPR050172">
    <property type="entry name" value="SsuD_RutA_monooxygenase"/>
</dbReference>
<evidence type="ECO:0000256" key="4">
    <source>
        <dbReference type="ARBA" id="ARBA00023033"/>
    </source>
</evidence>
<dbReference type="PANTHER" id="PTHR42847:SF4">
    <property type="entry name" value="ALKANESULFONATE MONOOXYGENASE-RELATED"/>
    <property type="match status" value="1"/>
</dbReference>
<feature type="domain" description="Luciferase-like" evidence="5">
    <location>
        <begin position="66"/>
        <end position="296"/>
    </location>
</feature>
<dbReference type="RefSeq" id="WP_011593597.1">
    <property type="nucleotide sequence ID" value="NC_008268.1"/>
</dbReference>